<dbReference type="RefSeq" id="WP_005610921.1">
    <property type="nucleotide sequence ID" value="NZ_CABKOA010000019.1"/>
</dbReference>
<dbReference type="GeneID" id="77334335"/>
<evidence type="ECO:0000256" key="1">
    <source>
        <dbReference type="SAM" id="Phobius"/>
    </source>
</evidence>
<dbReference type="Proteomes" id="UP000284902">
    <property type="component" value="Unassembled WGS sequence"/>
</dbReference>
<dbReference type="Proteomes" id="UP000260793">
    <property type="component" value="Unassembled WGS sequence"/>
</dbReference>
<dbReference type="EMBL" id="QSQN01000001">
    <property type="protein sequence ID" value="RGK42999.1"/>
    <property type="molecule type" value="Genomic_DNA"/>
</dbReference>
<name>A0A3E4LZZ2_9FIRM</name>
<comment type="caution">
    <text evidence="2">The sequence shown here is derived from an EMBL/GenBank/DDBJ whole genome shotgun (WGS) entry which is preliminary data.</text>
</comment>
<evidence type="ECO:0000313" key="5">
    <source>
        <dbReference type="Proteomes" id="UP000260793"/>
    </source>
</evidence>
<evidence type="ECO:0000313" key="6">
    <source>
        <dbReference type="Proteomes" id="UP000284902"/>
    </source>
</evidence>
<keyword evidence="2" id="KW-0131">Cell cycle</keyword>
<proteinExistence type="predicted"/>
<evidence type="ECO:0000313" key="3">
    <source>
        <dbReference type="EMBL" id="RHF63091.1"/>
    </source>
</evidence>
<organism evidence="2 5">
    <name type="scientific">[Ruminococcus] lactaris</name>
    <dbReference type="NCBI Taxonomy" id="46228"/>
    <lineage>
        <taxon>Bacteria</taxon>
        <taxon>Bacillati</taxon>
        <taxon>Bacillota</taxon>
        <taxon>Clostridia</taxon>
        <taxon>Lachnospirales</taxon>
        <taxon>Lachnospiraceae</taxon>
        <taxon>Mediterraneibacter</taxon>
    </lineage>
</organism>
<sequence>MKRKKRKKNIGKMILILILTVAVLVLICIFGFRTRKIQVSGNVYYGEGTITNWIEKDPLSVNSLYLLGKYTFDKGELPSGVESLKVSLKNPWTVAVTVVEKSMLGYVDYDEAMLYFDEQGIATLRSAKQIEGVPYIEGLSFDTAEVEIGKVLPVEDDAIFEKLAETSRYLRKNALSPERIVCNTDGSDVVLYFGAVEVLLGNEKYEERLAQVGPILEELKKKYPDTAGTLHLENFDSSSASIRFTPQTAEQTADVQ</sequence>
<evidence type="ECO:0000313" key="4">
    <source>
        <dbReference type="EMBL" id="RHJ64070.1"/>
    </source>
</evidence>
<keyword evidence="1" id="KW-0812">Transmembrane</keyword>
<dbReference type="GO" id="GO:0051301">
    <property type="term" value="P:cell division"/>
    <property type="evidence" value="ECO:0007669"/>
    <property type="project" value="UniProtKB-KW"/>
</dbReference>
<keyword evidence="2" id="KW-0132">Cell division</keyword>
<dbReference type="EMBL" id="QRMI01000002">
    <property type="protein sequence ID" value="RHJ64070.1"/>
    <property type="molecule type" value="Genomic_DNA"/>
</dbReference>
<dbReference type="Proteomes" id="UP000285832">
    <property type="component" value="Unassembled WGS sequence"/>
</dbReference>
<keyword evidence="1" id="KW-1133">Transmembrane helix</keyword>
<gene>
    <name evidence="4" type="ORF">DW116_01100</name>
    <name evidence="3" type="ORF">DW672_01050</name>
    <name evidence="2" type="ORF">DXD17_00435</name>
</gene>
<evidence type="ECO:0000313" key="7">
    <source>
        <dbReference type="Proteomes" id="UP000285832"/>
    </source>
</evidence>
<keyword evidence="1" id="KW-0472">Membrane</keyword>
<feature type="transmembrane region" description="Helical" evidence="1">
    <location>
        <begin position="12"/>
        <end position="32"/>
    </location>
</feature>
<dbReference type="AlphaFoldDB" id="A0A3E4LZZ2"/>
<reference evidence="5 6" key="1">
    <citation type="submission" date="2018-08" db="EMBL/GenBank/DDBJ databases">
        <title>A genome reference for cultivated species of the human gut microbiota.</title>
        <authorList>
            <person name="Zou Y."/>
            <person name="Xue W."/>
            <person name="Luo G."/>
        </authorList>
    </citation>
    <scope>NUCLEOTIDE SEQUENCE [LARGE SCALE GENOMIC DNA]</scope>
    <source>
        <strain evidence="4 7">AM09-9</strain>
        <strain evidence="3 6">AM25-1LB</strain>
        <strain evidence="2 5">TF11-7</strain>
    </source>
</reference>
<accession>A0A3E4LZZ2</accession>
<evidence type="ECO:0000313" key="2">
    <source>
        <dbReference type="EMBL" id="RGK42999.1"/>
    </source>
</evidence>
<dbReference type="EMBL" id="QRHG01000002">
    <property type="protein sequence ID" value="RHF63091.1"/>
    <property type="molecule type" value="Genomic_DNA"/>
</dbReference>
<protein>
    <submittedName>
        <fullName evidence="2">Cell division protein FtsQ</fullName>
    </submittedName>
</protein>